<dbReference type="PANTHER" id="PTHR44154">
    <property type="entry name" value="QUINONE OXIDOREDUCTASE"/>
    <property type="match status" value="1"/>
</dbReference>
<dbReference type="SMART" id="SM00829">
    <property type="entry name" value="PKS_ER"/>
    <property type="match status" value="1"/>
</dbReference>
<dbReference type="Pfam" id="PF12796">
    <property type="entry name" value="Ank_2"/>
    <property type="match status" value="1"/>
</dbReference>
<dbReference type="InterPro" id="IPR011032">
    <property type="entry name" value="GroES-like_sf"/>
</dbReference>
<dbReference type="PROSITE" id="PS50297">
    <property type="entry name" value="ANK_REP_REGION"/>
    <property type="match status" value="3"/>
</dbReference>
<dbReference type="GO" id="GO:0005829">
    <property type="term" value="C:cytosol"/>
    <property type="evidence" value="ECO:0007669"/>
    <property type="project" value="TreeGrafter"/>
</dbReference>
<organism evidence="4 5">
    <name type="scientific">Caenorhabditis auriculariae</name>
    <dbReference type="NCBI Taxonomy" id="2777116"/>
    <lineage>
        <taxon>Eukaryota</taxon>
        <taxon>Metazoa</taxon>
        <taxon>Ecdysozoa</taxon>
        <taxon>Nematoda</taxon>
        <taxon>Chromadorea</taxon>
        <taxon>Rhabditida</taxon>
        <taxon>Rhabditina</taxon>
        <taxon>Rhabditomorpha</taxon>
        <taxon>Rhabditoidea</taxon>
        <taxon>Rhabditidae</taxon>
        <taxon>Peloderinae</taxon>
        <taxon>Caenorhabditis</taxon>
    </lineage>
</organism>
<evidence type="ECO:0000256" key="2">
    <source>
        <dbReference type="PROSITE-ProRule" id="PRU00023"/>
    </source>
</evidence>
<dbReference type="EMBL" id="CAJGYM010000001">
    <property type="protein sequence ID" value="CAD6184956.1"/>
    <property type="molecule type" value="Genomic_DNA"/>
</dbReference>
<dbReference type="SMART" id="SM00248">
    <property type="entry name" value="ANK"/>
    <property type="match status" value="4"/>
</dbReference>
<feature type="repeat" description="ANK" evidence="2">
    <location>
        <begin position="332"/>
        <end position="364"/>
    </location>
</feature>
<dbReference type="SUPFAM" id="SSF50129">
    <property type="entry name" value="GroES-like"/>
    <property type="match status" value="1"/>
</dbReference>
<evidence type="ECO:0000256" key="1">
    <source>
        <dbReference type="ARBA" id="ARBA00022857"/>
    </source>
</evidence>
<feature type="domain" description="Enoyl reductase (ER)" evidence="3">
    <location>
        <begin position="3"/>
        <end position="267"/>
    </location>
</feature>
<gene>
    <name evidence="4" type="ORF">CAUJ_LOCUS875</name>
</gene>
<evidence type="ECO:0000313" key="4">
    <source>
        <dbReference type="EMBL" id="CAD6184956.1"/>
    </source>
</evidence>
<proteinExistence type="predicted"/>
<feature type="repeat" description="ANK" evidence="2">
    <location>
        <begin position="399"/>
        <end position="431"/>
    </location>
</feature>
<dbReference type="Gene3D" id="1.25.40.20">
    <property type="entry name" value="Ankyrin repeat-containing domain"/>
    <property type="match status" value="2"/>
</dbReference>
<sequence length="513" mass="55730">MAGSTRGAPQLLLEEFYKSVHAEGAILRVGSSIKNVKVGERVWYGFSSGSSAEFSIVQHAFPLPDEVSFTDGATLGVPFLTAYRALFVRGRAQKGDLVLVHGASGGVGSAAVQLAVSRGLQVVGTAGTDDGLDFVRTLGASDVFNHRKAGYVEEIKKKYPQGFNMILEMAAHVNLNVDLGLLAPNGEVAVIGNRGDVNVNARQLMAVEGQIFGVALNRTTPEEFEEMGAGITEFLKKSSFRSTVQKEYTLEEISQAHVDIMKNDDAVSRPSTPLAPFVVVSDGSGGRGRCVDVNIGMEGGLTALHAASLRNYEDLVRFLLRKGALVNSKDLKGYSPFLLACVGGQLEVAEILLKNGADINTQNSDGNRPLNTICNHQIYEKVWPWLLERGAQVNYTNKLGTSPAHIAIECGSSKMLDAYLERGAPINAWCRSRRATPLILAIRNRGFKFIDYLICHGVDQSIPDEEGNTPLQLANKVLGELVDQRHQFSQMWRFNPLLSRNFDAHTTGRPASE</sequence>
<name>A0A8S1GNX6_9PELO</name>
<comment type="caution">
    <text evidence="4">The sequence shown here is derived from an EMBL/GenBank/DDBJ whole genome shotgun (WGS) entry which is preliminary data.</text>
</comment>
<dbReference type="SUPFAM" id="SSF48403">
    <property type="entry name" value="Ankyrin repeat"/>
    <property type="match status" value="1"/>
</dbReference>
<dbReference type="SUPFAM" id="SSF51735">
    <property type="entry name" value="NAD(P)-binding Rossmann-fold domains"/>
    <property type="match status" value="1"/>
</dbReference>
<dbReference type="CDD" id="cd08253">
    <property type="entry name" value="zeta_crystallin"/>
    <property type="match status" value="1"/>
</dbReference>
<dbReference type="PRINTS" id="PR01415">
    <property type="entry name" value="ANKYRIN"/>
</dbReference>
<dbReference type="InterPro" id="IPR051603">
    <property type="entry name" value="Zinc-ADH_QOR/CCCR"/>
</dbReference>
<dbReference type="Gene3D" id="3.40.50.720">
    <property type="entry name" value="NAD(P)-binding Rossmann-like Domain"/>
    <property type="match status" value="1"/>
</dbReference>
<protein>
    <recommendedName>
        <fullName evidence="3">Enoyl reductase (ER) domain-containing protein</fullName>
    </recommendedName>
</protein>
<dbReference type="GO" id="GO:0070402">
    <property type="term" value="F:NADPH binding"/>
    <property type="evidence" value="ECO:0007669"/>
    <property type="project" value="TreeGrafter"/>
</dbReference>
<dbReference type="InterPro" id="IPR020843">
    <property type="entry name" value="ER"/>
</dbReference>
<dbReference type="Pfam" id="PF00107">
    <property type="entry name" value="ADH_zinc_N"/>
    <property type="match status" value="1"/>
</dbReference>
<dbReference type="InterPro" id="IPR036291">
    <property type="entry name" value="NAD(P)-bd_dom_sf"/>
</dbReference>
<keyword evidence="1" id="KW-0521">NADP</keyword>
<dbReference type="PANTHER" id="PTHR44154:SF1">
    <property type="entry name" value="QUINONE OXIDOREDUCTASE"/>
    <property type="match status" value="1"/>
</dbReference>
<evidence type="ECO:0000259" key="3">
    <source>
        <dbReference type="SMART" id="SM00829"/>
    </source>
</evidence>
<reference evidence="4" key="1">
    <citation type="submission" date="2020-10" db="EMBL/GenBank/DDBJ databases">
        <authorList>
            <person name="Kikuchi T."/>
        </authorList>
    </citation>
    <scope>NUCLEOTIDE SEQUENCE</scope>
    <source>
        <strain evidence="4">NKZ352</strain>
    </source>
</reference>
<dbReference type="GO" id="GO:0003730">
    <property type="term" value="F:mRNA 3'-UTR binding"/>
    <property type="evidence" value="ECO:0007669"/>
    <property type="project" value="TreeGrafter"/>
</dbReference>
<dbReference type="OrthoDB" id="3941538at2759"/>
<dbReference type="InterPro" id="IPR002110">
    <property type="entry name" value="Ankyrin_rpt"/>
</dbReference>
<dbReference type="Gene3D" id="3.90.180.10">
    <property type="entry name" value="Medium-chain alcohol dehydrogenases, catalytic domain"/>
    <property type="match status" value="1"/>
</dbReference>
<dbReference type="FunFam" id="3.40.50.720:FF:000244">
    <property type="entry name" value="quinone oxidoreductase"/>
    <property type="match status" value="1"/>
</dbReference>
<dbReference type="AlphaFoldDB" id="A0A8S1GNX6"/>
<keyword evidence="5" id="KW-1185">Reference proteome</keyword>
<dbReference type="InterPro" id="IPR013149">
    <property type="entry name" value="ADH-like_C"/>
</dbReference>
<dbReference type="Proteomes" id="UP000835052">
    <property type="component" value="Unassembled WGS sequence"/>
</dbReference>
<dbReference type="PROSITE" id="PS50088">
    <property type="entry name" value="ANK_REPEAT"/>
    <property type="match status" value="3"/>
</dbReference>
<dbReference type="InterPro" id="IPR036770">
    <property type="entry name" value="Ankyrin_rpt-contain_sf"/>
</dbReference>
<dbReference type="GO" id="GO:0003960">
    <property type="term" value="F:quinone reductase (NADPH) activity"/>
    <property type="evidence" value="ECO:0007669"/>
    <property type="project" value="TreeGrafter"/>
</dbReference>
<feature type="repeat" description="ANK" evidence="2">
    <location>
        <begin position="299"/>
        <end position="331"/>
    </location>
</feature>
<keyword evidence="2" id="KW-0040">ANK repeat</keyword>
<accession>A0A8S1GNX6</accession>
<evidence type="ECO:0000313" key="5">
    <source>
        <dbReference type="Proteomes" id="UP000835052"/>
    </source>
</evidence>